<sequence length="52" mass="5747">MYELIKNIGLGLFVNGSFALLNGDINIMPTLITLGSVFIMYGAIKLEKRSKK</sequence>
<evidence type="ECO:0000313" key="2">
    <source>
        <dbReference type="EMBL" id="CUU74194.1"/>
    </source>
</evidence>
<proteinExistence type="predicted"/>
<name>A0A9W5APC7_CAMHY</name>
<feature type="transmembrane region" description="Helical" evidence="1">
    <location>
        <begin position="25"/>
        <end position="44"/>
    </location>
</feature>
<dbReference type="EMBL" id="FAVC01000001">
    <property type="protein sequence ID" value="CUU74194.1"/>
    <property type="molecule type" value="Genomic_DNA"/>
</dbReference>
<accession>A0A9W5APC7</accession>
<dbReference type="RefSeq" id="WP_277934175.1">
    <property type="nucleotide sequence ID" value="NZ_FAUY01000002.1"/>
</dbReference>
<organism evidence="2 3">
    <name type="scientific">Campylobacter hyointestinalis subsp. hyointestinalis</name>
    <dbReference type="NCBI Taxonomy" id="91352"/>
    <lineage>
        <taxon>Bacteria</taxon>
        <taxon>Pseudomonadati</taxon>
        <taxon>Campylobacterota</taxon>
        <taxon>Epsilonproteobacteria</taxon>
        <taxon>Campylobacterales</taxon>
        <taxon>Campylobacteraceae</taxon>
        <taxon>Campylobacter</taxon>
    </lineage>
</organism>
<gene>
    <name evidence="2" type="ORF">ERS739223_00439</name>
</gene>
<keyword evidence="1" id="KW-0472">Membrane</keyword>
<protein>
    <submittedName>
        <fullName evidence="2">Uncharacterized protein</fullName>
    </submittedName>
</protein>
<dbReference type="AlphaFoldDB" id="A0A9W5APC7"/>
<evidence type="ECO:0000256" key="1">
    <source>
        <dbReference type="SAM" id="Phobius"/>
    </source>
</evidence>
<reference evidence="2 3" key="1">
    <citation type="submission" date="2015-11" db="EMBL/GenBank/DDBJ databases">
        <authorList>
            <consortium name="Pathogen Informatics"/>
        </authorList>
    </citation>
    <scope>NUCLEOTIDE SEQUENCE [LARGE SCALE GENOMIC DNA]</scope>
    <source>
        <strain evidence="2 3">007A-0283</strain>
    </source>
</reference>
<keyword evidence="1" id="KW-0812">Transmembrane</keyword>
<keyword evidence="1" id="KW-1133">Transmembrane helix</keyword>
<comment type="caution">
    <text evidence="2">The sequence shown here is derived from an EMBL/GenBank/DDBJ whole genome shotgun (WGS) entry which is preliminary data.</text>
</comment>
<evidence type="ECO:0000313" key="3">
    <source>
        <dbReference type="Proteomes" id="UP000052245"/>
    </source>
</evidence>
<dbReference type="Proteomes" id="UP000052245">
    <property type="component" value="Unassembled WGS sequence"/>
</dbReference>